<name>E1F0A3_GIAIA</name>
<dbReference type="Proteomes" id="UP000008974">
    <property type="component" value="Unassembled WGS sequence"/>
</dbReference>
<evidence type="ECO:0000256" key="2">
    <source>
        <dbReference type="ARBA" id="ARBA00022527"/>
    </source>
</evidence>
<dbReference type="InterPro" id="IPR050660">
    <property type="entry name" value="NEK_Ser/Thr_kinase"/>
</dbReference>
<dbReference type="GO" id="GO:0005524">
    <property type="term" value="F:ATP binding"/>
    <property type="evidence" value="ECO:0007669"/>
    <property type="project" value="UniProtKB-KW"/>
</dbReference>
<comment type="caution">
    <text evidence="10">The sequence shown here is derived from an EMBL/GenBank/DDBJ whole genome shotgun (WGS) entry which is preliminary data.</text>
</comment>
<dbReference type="EC" id="2.7.11.1" evidence="1"/>
<evidence type="ECO:0000256" key="3">
    <source>
        <dbReference type="ARBA" id="ARBA00022679"/>
    </source>
</evidence>
<dbReference type="InterPro" id="IPR011009">
    <property type="entry name" value="Kinase-like_dom_sf"/>
</dbReference>
<dbReference type="PROSITE" id="PS50011">
    <property type="entry name" value="PROTEIN_KINASE_DOM"/>
    <property type="match status" value="1"/>
</dbReference>
<comment type="catalytic activity">
    <reaction evidence="7">
        <text>L-threonyl-[protein] + ATP = O-phospho-L-threonyl-[protein] + ADP + H(+)</text>
        <dbReference type="Rhea" id="RHEA:46608"/>
        <dbReference type="Rhea" id="RHEA-COMP:11060"/>
        <dbReference type="Rhea" id="RHEA-COMP:11605"/>
        <dbReference type="ChEBI" id="CHEBI:15378"/>
        <dbReference type="ChEBI" id="CHEBI:30013"/>
        <dbReference type="ChEBI" id="CHEBI:30616"/>
        <dbReference type="ChEBI" id="CHEBI:61977"/>
        <dbReference type="ChEBI" id="CHEBI:456216"/>
        <dbReference type="EC" id="2.7.11.1"/>
    </reaction>
</comment>
<evidence type="ECO:0000256" key="5">
    <source>
        <dbReference type="ARBA" id="ARBA00022777"/>
    </source>
</evidence>
<evidence type="ECO:0000256" key="1">
    <source>
        <dbReference type="ARBA" id="ARBA00012513"/>
    </source>
</evidence>
<gene>
    <name evidence="10" type="ORF">GLP15_3429</name>
</gene>
<dbReference type="VEuPathDB" id="GiardiaDB:GLP15_3429"/>
<evidence type="ECO:0000256" key="4">
    <source>
        <dbReference type="ARBA" id="ARBA00022741"/>
    </source>
</evidence>
<evidence type="ECO:0000313" key="11">
    <source>
        <dbReference type="Proteomes" id="UP000008974"/>
    </source>
</evidence>
<dbReference type="SUPFAM" id="SSF56112">
    <property type="entry name" value="Protein kinase-like (PK-like)"/>
    <property type="match status" value="1"/>
</dbReference>
<dbReference type="OMA" id="CIRAHEP"/>
<dbReference type="GO" id="GO:0004674">
    <property type="term" value="F:protein serine/threonine kinase activity"/>
    <property type="evidence" value="ECO:0007669"/>
    <property type="project" value="UniProtKB-KW"/>
</dbReference>
<evidence type="ECO:0000256" key="6">
    <source>
        <dbReference type="ARBA" id="ARBA00022840"/>
    </source>
</evidence>
<dbReference type="InterPro" id="IPR000719">
    <property type="entry name" value="Prot_kinase_dom"/>
</dbReference>
<sequence length="162" mass="17508">MAAACGLYPFAPAAAKGAPRDATNSPVSGLVGAMGTGSIPVFSPEKLRGRLGDVLRRDAHGAVYSLKGCPYLAVREIRLDGLDQHGVDAIRRKLAALLNTLHPDVLKYHQVLADDDALLIIMDRCCGGLRQFIADYRDIREPVPNELVLSFLRQLADALAYL</sequence>
<dbReference type="STRING" id="658858.E1F0A3"/>
<evidence type="ECO:0000313" key="10">
    <source>
        <dbReference type="EMBL" id="EFO64046.1"/>
    </source>
</evidence>
<feature type="non-terminal residue" evidence="10">
    <location>
        <position position="162"/>
    </location>
</feature>
<keyword evidence="4" id="KW-0547">Nucleotide-binding</keyword>
<dbReference type="PANTHER" id="PTHR43671">
    <property type="entry name" value="SERINE/THREONINE-PROTEIN KINASE NEK"/>
    <property type="match status" value="1"/>
</dbReference>
<dbReference type="EMBL" id="ACVC01000105">
    <property type="protein sequence ID" value="EFO64046.1"/>
    <property type="molecule type" value="Genomic_DNA"/>
</dbReference>
<feature type="domain" description="Protein kinase" evidence="9">
    <location>
        <begin position="49"/>
        <end position="162"/>
    </location>
</feature>
<comment type="catalytic activity">
    <reaction evidence="8">
        <text>L-seryl-[protein] + ATP = O-phospho-L-seryl-[protein] + ADP + H(+)</text>
        <dbReference type="Rhea" id="RHEA:17989"/>
        <dbReference type="Rhea" id="RHEA-COMP:9863"/>
        <dbReference type="Rhea" id="RHEA-COMP:11604"/>
        <dbReference type="ChEBI" id="CHEBI:15378"/>
        <dbReference type="ChEBI" id="CHEBI:29999"/>
        <dbReference type="ChEBI" id="CHEBI:30616"/>
        <dbReference type="ChEBI" id="CHEBI:83421"/>
        <dbReference type="ChEBI" id="CHEBI:456216"/>
        <dbReference type="EC" id="2.7.11.1"/>
    </reaction>
</comment>
<dbReference type="Gene3D" id="1.10.510.10">
    <property type="entry name" value="Transferase(Phosphotransferase) domain 1"/>
    <property type="match status" value="1"/>
</dbReference>
<organism evidence="10 11">
    <name type="scientific">Giardia intestinalis (strain P15)</name>
    <name type="common">Giardia lamblia</name>
    <dbReference type="NCBI Taxonomy" id="658858"/>
    <lineage>
        <taxon>Eukaryota</taxon>
        <taxon>Metamonada</taxon>
        <taxon>Diplomonadida</taxon>
        <taxon>Hexamitidae</taxon>
        <taxon>Giardiinae</taxon>
        <taxon>Giardia</taxon>
    </lineage>
</organism>
<keyword evidence="5 10" id="KW-0418">Kinase</keyword>
<accession>E1F0A3</accession>
<keyword evidence="6" id="KW-0067">ATP-binding</keyword>
<dbReference type="PANTHER" id="PTHR43671:SF98">
    <property type="entry name" value="SERINE_THREONINE-PROTEIN KINASE NEK11"/>
    <property type="match status" value="1"/>
</dbReference>
<dbReference type="AlphaFoldDB" id="E1F0A3"/>
<evidence type="ECO:0000256" key="7">
    <source>
        <dbReference type="ARBA" id="ARBA00047899"/>
    </source>
</evidence>
<evidence type="ECO:0000256" key="8">
    <source>
        <dbReference type="ARBA" id="ARBA00048679"/>
    </source>
</evidence>
<keyword evidence="2" id="KW-0723">Serine/threonine-protein kinase</keyword>
<reference evidence="10 11" key="1">
    <citation type="journal article" date="2010" name="BMC Genomics">
        <title>Genome analysis and comparative genomics of a Giardia intestinalis assemblage E isolate.</title>
        <authorList>
            <person name="Jerlstrom-Hultqvist J."/>
            <person name="Franzen O."/>
            <person name="Ankarklev J."/>
            <person name="Xu F."/>
            <person name="Nohynkova E."/>
            <person name="Andersson J.O."/>
            <person name="Svard S.G."/>
            <person name="Andersson B."/>
        </authorList>
    </citation>
    <scope>NUCLEOTIDE SEQUENCE [LARGE SCALE GENOMIC DNA]</scope>
    <source>
        <strain evidence="10 11">P15</strain>
    </source>
</reference>
<protein>
    <recommendedName>
        <fullName evidence="1">non-specific serine/threonine protein kinase</fullName>
        <ecNumber evidence="1">2.7.11.1</ecNumber>
    </recommendedName>
</protein>
<dbReference type="Gene3D" id="3.30.200.20">
    <property type="entry name" value="Phosphorylase Kinase, domain 1"/>
    <property type="match status" value="1"/>
</dbReference>
<proteinExistence type="predicted"/>
<keyword evidence="3" id="KW-0808">Transferase</keyword>
<evidence type="ECO:0000259" key="9">
    <source>
        <dbReference type="PROSITE" id="PS50011"/>
    </source>
</evidence>